<keyword evidence="4" id="KW-0804">Transcription</keyword>
<dbReference type="Gene3D" id="1.10.10.10">
    <property type="entry name" value="Winged helix-like DNA-binding domain superfamily/Winged helix DNA-binding domain"/>
    <property type="match status" value="1"/>
</dbReference>
<evidence type="ECO:0000256" key="3">
    <source>
        <dbReference type="ARBA" id="ARBA00023082"/>
    </source>
</evidence>
<dbReference type="SUPFAM" id="SSF88659">
    <property type="entry name" value="Sigma3 and sigma4 domains of RNA polymerase sigma factors"/>
    <property type="match status" value="1"/>
</dbReference>
<dbReference type="Gene3D" id="1.10.1740.10">
    <property type="match status" value="1"/>
</dbReference>
<evidence type="ECO:0000313" key="7">
    <source>
        <dbReference type="EMBL" id="MCM8570289.1"/>
    </source>
</evidence>
<reference evidence="7" key="1">
    <citation type="submission" date="2022-06" db="EMBL/GenBank/DDBJ databases">
        <title>Gramella sediminis sp. nov., isolated from deep-sea sediment of the Indian Ocean.</title>
        <authorList>
            <person name="Yang L."/>
        </authorList>
    </citation>
    <scope>NUCLEOTIDE SEQUENCE</scope>
    <source>
        <strain evidence="7">HMD3159</strain>
    </source>
</reference>
<keyword evidence="3" id="KW-0731">Sigma factor</keyword>
<dbReference type="Pfam" id="PF08281">
    <property type="entry name" value="Sigma70_r4_2"/>
    <property type="match status" value="1"/>
</dbReference>
<dbReference type="InterPro" id="IPR014284">
    <property type="entry name" value="RNA_pol_sigma-70_dom"/>
</dbReference>
<comment type="similarity">
    <text evidence="1">Belongs to the sigma-70 factor family. ECF subfamily.</text>
</comment>
<feature type="domain" description="RNA polymerase sigma factor 70 region 4 type 2" evidence="6">
    <location>
        <begin position="139"/>
        <end position="191"/>
    </location>
</feature>
<evidence type="ECO:0000313" key="8">
    <source>
        <dbReference type="Proteomes" id="UP001155077"/>
    </source>
</evidence>
<comment type="caution">
    <text evidence="7">The sequence shown here is derived from an EMBL/GenBank/DDBJ whole genome shotgun (WGS) entry which is preliminary data.</text>
</comment>
<name>A0ABT0Z3J4_9FLAO</name>
<dbReference type="SUPFAM" id="SSF88946">
    <property type="entry name" value="Sigma2 domain of RNA polymerase sigma factors"/>
    <property type="match status" value="1"/>
</dbReference>
<keyword evidence="2" id="KW-0805">Transcription regulation</keyword>
<accession>A0ABT0Z3J4</accession>
<dbReference type="CDD" id="cd06171">
    <property type="entry name" value="Sigma70_r4"/>
    <property type="match status" value="1"/>
</dbReference>
<dbReference type="Pfam" id="PF04542">
    <property type="entry name" value="Sigma70_r2"/>
    <property type="match status" value="1"/>
</dbReference>
<sequence>MEAININGNENHKLKDETVIKRILAGEKELYEILVRRNNQKLYRIIRGYLKSEAEIEDVMQNSYIKAYTKLHQFKMKSQFSTWLIRIAINEALAELKKKGKILHLNNYNKNSDSDFVLELPDHKQFNPQEKMAQKEAKQLLENAIDHLELKYRTVYIMKEVEEMSLKEIAISLDISLANVKIRLHRSKEMLKDILYNLSNTKDIFEFGFIRCDRITNNVMKSILS</sequence>
<evidence type="ECO:0000259" key="6">
    <source>
        <dbReference type="Pfam" id="PF08281"/>
    </source>
</evidence>
<dbReference type="NCBIfam" id="TIGR02937">
    <property type="entry name" value="sigma70-ECF"/>
    <property type="match status" value="1"/>
</dbReference>
<protein>
    <submittedName>
        <fullName evidence="7">RNA polymerase sigma factor</fullName>
    </submittedName>
</protein>
<dbReference type="PANTHER" id="PTHR43133:SF51">
    <property type="entry name" value="RNA POLYMERASE SIGMA FACTOR"/>
    <property type="match status" value="1"/>
</dbReference>
<dbReference type="NCBIfam" id="NF008888">
    <property type="entry name" value="PRK11922.1"/>
    <property type="match status" value="1"/>
</dbReference>
<dbReference type="InterPro" id="IPR013324">
    <property type="entry name" value="RNA_pol_sigma_r3/r4-like"/>
</dbReference>
<dbReference type="RefSeq" id="WP_252114238.1">
    <property type="nucleotide sequence ID" value="NZ_JAMSCK010000004.1"/>
</dbReference>
<proteinExistence type="inferred from homology"/>
<organism evidence="7 8">
    <name type="scientific">Gramella jeungdoensis</name>
    <dbReference type="NCBI Taxonomy" id="708091"/>
    <lineage>
        <taxon>Bacteria</taxon>
        <taxon>Pseudomonadati</taxon>
        <taxon>Bacteroidota</taxon>
        <taxon>Flavobacteriia</taxon>
        <taxon>Flavobacteriales</taxon>
        <taxon>Flavobacteriaceae</taxon>
        <taxon>Christiangramia</taxon>
    </lineage>
</organism>
<evidence type="ECO:0000256" key="2">
    <source>
        <dbReference type="ARBA" id="ARBA00023015"/>
    </source>
</evidence>
<evidence type="ECO:0000256" key="4">
    <source>
        <dbReference type="ARBA" id="ARBA00023163"/>
    </source>
</evidence>
<evidence type="ECO:0000256" key="1">
    <source>
        <dbReference type="ARBA" id="ARBA00010641"/>
    </source>
</evidence>
<dbReference type="PANTHER" id="PTHR43133">
    <property type="entry name" value="RNA POLYMERASE ECF-TYPE SIGMA FACTO"/>
    <property type="match status" value="1"/>
</dbReference>
<dbReference type="InterPro" id="IPR036388">
    <property type="entry name" value="WH-like_DNA-bd_sf"/>
</dbReference>
<gene>
    <name evidence="7" type="ORF">NE848_12930</name>
</gene>
<evidence type="ECO:0000259" key="5">
    <source>
        <dbReference type="Pfam" id="PF04542"/>
    </source>
</evidence>
<dbReference type="InterPro" id="IPR013249">
    <property type="entry name" value="RNA_pol_sigma70_r4_t2"/>
</dbReference>
<dbReference type="InterPro" id="IPR007627">
    <property type="entry name" value="RNA_pol_sigma70_r2"/>
</dbReference>
<feature type="domain" description="RNA polymerase sigma-70 region 2" evidence="5">
    <location>
        <begin position="34"/>
        <end position="101"/>
    </location>
</feature>
<dbReference type="EMBL" id="JAMSCK010000004">
    <property type="protein sequence ID" value="MCM8570289.1"/>
    <property type="molecule type" value="Genomic_DNA"/>
</dbReference>
<dbReference type="InterPro" id="IPR039425">
    <property type="entry name" value="RNA_pol_sigma-70-like"/>
</dbReference>
<keyword evidence="8" id="KW-1185">Reference proteome</keyword>
<dbReference type="InterPro" id="IPR013325">
    <property type="entry name" value="RNA_pol_sigma_r2"/>
</dbReference>
<dbReference type="Proteomes" id="UP001155077">
    <property type="component" value="Unassembled WGS sequence"/>
</dbReference>